<organism evidence="9 10">
    <name type="scientific">Holothuria leucospilota</name>
    <name type="common">Black long sea cucumber</name>
    <name type="synonym">Mertensiothuria leucospilota</name>
    <dbReference type="NCBI Taxonomy" id="206669"/>
    <lineage>
        <taxon>Eukaryota</taxon>
        <taxon>Metazoa</taxon>
        <taxon>Echinodermata</taxon>
        <taxon>Eleutherozoa</taxon>
        <taxon>Echinozoa</taxon>
        <taxon>Holothuroidea</taxon>
        <taxon>Aspidochirotacea</taxon>
        <taxon>Aspidochirotida</taxon>
        <taxon>Holothuriidae</taxon>
        <taxon>Holothuria</taxon>
    </lineage>
</organism>
<comment type="caution">
    <text evidence="9">The sequence shown here is derived from an EMBL/GenBank/DDBJ whole genome shotgun (WGS) entry which is preliminary data.</text>
</comment>
<dbReference type="InterPro" id="IPR001356">
    <property type="entry name" value="HD"/>
</dbReference>
<evidence type="ECO:0000313" key="9">
    <source>
        <dbReference type="EMBL" id="KAJ8045223.1"/>
    </source>
</evidence>
<dbReference type="InterPro" id="IPR017970">
    <property type="entry name" value="Homeobox_CS"/>
</dbReference>
<dbReference type="PANTHER" id="PTHR46808">
    <property type="entry name" value="H2.0-LIKE HOMEOBOX PROTEIN"/>
    <property type="match status" value="1"/>
</dbReference>
<evidence type="ECO:0000256" key="6">
    <source>
        <dbReference type="RuleBase" id="RU000682"/>
    </source>
</evidence>
<evidence type="ECO:0000256" key="2">
    <source>
        <dbReference type="ARBA" id="ARBA00023155"/>
    </source>
</evidence>
<evidence type="ECO:0000256" key="5">
    <source>
        <dbReference type="PROSITE-ProRule" id="PRU00108"/>
    </source>
</evidence>
<evidence type="ECO:0000256" key="1">
    <source>
        <dbReference type="ARBA" id="ARBA00023125"/>
    </source>
</evidence>
<feature type="region of interest" description="Disordered" evidence="7">
    <location>
        <begin position="277"/>
        <end position="296"/>
    </location>
</feature>
<keyword evidence="1 5" id="KW-0238">DNA-binding</keyword>
<evidence type="ECO:0000256" key="4">
    <source>
        <dbReference type="ARBA" id="ARBA00038504"/>
    </source>
</evidence>
<dbReference type="PRINTS" id="PR00024">
    <property type="entry name" value="HOMEOBOX"/>
</dbReference>
<dbReference type="InterPro" id="IPR020479">
    <property type="entry name" value="HD_metazoa"/>
</dbReference>
<dbReference type="Proteomes" id="UP001152320">
    <property type="component" value="Chromosome 3"/>
</dbReference>
<dbReference type="SUPFAM" id="SSF46689">
    <property type="entry name" value="Homeodomain-like"/>
    <property type="match status" value="1"/>
</dbReference>
<dbReference type="EMBL" id="JAIZAY010000003">
    <property type="protein sequence ID" value="KAJ8045223.1"/>
    <property type="molecule type" value="Genomic_DNA"/>
</dbReference>
<feature type="domain" description="Homeobox" evidence="8">
    <location>
        <begin position="215"/>
        <end position="275"/>
    </location>
</feature>
<dbReference type="CDD" id="cd00086">
    <property type="entry name" value="homeodomain"/>
    <property type="match status" value="1"/>
</dbReference>
<evidence type="ECO:0000256" key="7">
    <source>
        <dbReference type="SAM" id="MobiDB-lite"/>
    </source>
</evidence>
<dbReference type="Gene3D" id="1.10.10.60">
    <property type="entry name" value="Homeodomain-like"/>
    <property type="match status" value="1"/>
</dbReference>
<evidence type="ECO:0000313" key="10">
    <source>
        <dbReference type="Proteomes" id="UP001152320"/>
    </source>
</evidence>
<reference evidence="9" key="1">
    <citation type="submission" date="2021-10" db="EMBL/GenBank/DDBJ databases">
        <title>Tropical sea cucumber genome reveals ecological adaptation and Cuvierian tubules defense mechanism.</title>
        <authorList>
            <person name="Chen T."/>
        </authorList>
    </citation>
    <scope>NUCLEOTIDE SEQUENCE</scope>
    <source>
        <strain evidence="9">Nanhai2018</strain>
        <tissue evidence="9">Muscle</tissue>
    </source>
</reference>
<feature type="DNA-binding region" description="Homeobox" evidence="5">
    <location>
        <begin position="217"/>
        <end position="276"/>
    </location>
</feature>
<proteinExistence type="inferred from homology"/>
<dbReference type="OrthoDB" id="6159439at2759"/>
<sequence length="296" mass="33839">MEVGYSYHSDMTSTIGRVREVSPSLSIAHPISAPYQRTGPYQRTALPLSCLTLPRGWRAVEDRSWLHSPIPISLPASFACKQLSVTLEEPGHERDKRDPETKLKFGVDNILSSEFGLRRKKRFPTEKCWWQAPSTTVMTSRGLGFSSPLHIPTESSYTYPSIITPAHMDTPTAAVLPHYPLEKCGYGYLSSPYGHLKQTDLLGSQDMAYKGAPRRKKTWSRAVFTSLQRRGLEKRFEVQKYVNKPDRKQLASALGLTDSQVKVWFQNRRMKWRHSQRIKKQQEKAFPNSPHPELPE</sequence>
<evidence type="ECO:0000256" key="3">
    <source>
        <dbReference type="ARBA" id="ARBA00023242"/>
    </source>
</evidence>
<name>A0A9Q1HHN2_HOLLE</name>
<keyword evidence="2 5" id="KW-0371">Homeobox</keyword>
<dbReference type="GO" id="GO:0005634">
    <property type="term" value="C:nucleus"/>
    <property type="evidence" value="ECO:0007669"/>
    <property type="project" value="UniProtKB-SubCell"/>
</dbReference>
<comment type="similarity">
    <text evidence="4">Belongs to the H2.0 homeobox family.</text>
</comment>
<dbReference type="InterPro" id="IPR000047">
    <property type="entry name" value="HTH_motif"/>
</dbReference>
<gene>
    <name evidence="9" type="ORF">HOLleu_08184</name>
</gene>
<dbReference type="SMART" id="SM00389">
    <property type="entry name" value="HOX"/>
    <property type="match status" value="1"/>
</dbReference>
<dbReference type="Pfam" id="PF00046">
    <property type="entry name" value="Homeodomain"/>
    <property type="match status" value="1"/>
</dbReference>
<dbReference type="AlphaFoldDB" id="A0A9Q1HHN2"/>
<dbReference type="PROSITE" id="PS00027">
    <property type="entry name" value="HOMEOBOX_1"/>
    <property type="match status" value="1"/>
</dbReference>
<evidence type="ECO:0000259" key="8">
    <source>
        <dbReference type="PROSITE" id="PS50071"/>
    </source>
</evidence>
<dbReference type="PROSITE" id="PS50071">
    <property type="entry name" value="HOMEOBOX_2"/>
    <property type="match status" value="1"/>
</dbReference>
<dbReference type="PANTHER" id="PTHR46808:SF1">
    <property type="entry name" value="H2.0-LIKE HOMEOBOX PROTEIN"/>
    <property type="match status" value="1"/>
</dbReference>
<keyword evidence="3 5" id="KW-0539">Nucleus</keyword>
<dbReference type="InterPro" id="IPR009057">
    <property type="entry name" value="Homeodomain-like_sf"/>
</dbReference>
<accession>A0A9Q1HHN2</accession>
<dbReference type="GO" id="GO:0043565">
    <property type="term" value="F:sequence-specific DNA binding"/>
    <property type="evidence" value="ECO:0007669"/>
    <property type="project" value="TreeGrafter"/>
</dbReference>
<dbReference type="PRINTS" id="PR00031">
    <property type="entry name" value="HTHREPRESSR"/>
</dbReference>
<protein>
    <submittedName>
        <fullName evidence="9">H2.0-like homeobox protein</fullName>
    </submittedName>
</protein>
<keyword evidence="10" id="KW-1185">Reference proteome</keyword>
<dbReference type="GO" id="GO:0000981">
    <property type="term" value="F:DNA-binding transcription factor activity, RNA polymerase II-specific"/>
    <property type="evidence" value="ECO:0007669"/>
    <property type="project" value="InterPro"/>
</dbReference>
<comment type="subcellular location">
    <subcellularLocation>
        <location evidence="5 6">Nucleus</location>
    </subcellularLocation>
</comment>
<dbReference type="InterPro" id="IPR052497">
    <property type="entry name" value="H2.0_Homeobox_TF"/>
</dbReference>